<dbReference type="EMBL" id="JAPNNL010000028">
    <property type="protein sequence ID" value="MDA0633796.1"/>
    <property type="molecule type" value="Genomic_DNA"/>
</dbReference>
<feature type="region of interest" description="Disordered" evidence="2">
    <location>
        <begin position="278"/>
        <end position="333"/>
    </location>
</feature>
<reference evidence="3" key="1">
    <citation type="submission" date="2022-11" db="EMBL/GenBank/DDBJ databases">
        <title>Nonomuraea corallina sp. nov., a new species of the genus Nonomuraea isolated from sea side sediment in Thai sea.</title>
        <authorList>
            <person name="Ngamcharungchit C."/>
            <person name="Matsumoto A."/>
            <person name="Suriyachadkun C."/>
            <person name="Panbangred W."/>
            <person name="Inahashi Y."/>
            <person name="Intra B."/>
        </authorList>
    </citation>
    <scope>NUCLEOTIDE SEQUENCE</scope>
    <source>
        <strain evidence="3">MCN248</strain>
    </source>
</reference>
<evidence type="ECO:0000313" key="4">
    <source>
        <dbReference type="Proteomes" id="UP001144036"/>
    </source>
</evidence>
<dbReference type="RefSeq" id="WP_270154597.1">
    <property type="nucleotide sequence ID" value="NZ_JAPNNL010000028.1"/>
</dbReference>
<feature type="region of interest" description="Disordered" evidence="2">
    <location>
        <begin position="98"/>
        <end position="118"/>
    </location>
</feature>
<evidence type="ECO:0000313" key="3">
    <source>
        <dbReference type="EMBL" id="MDA0633796.1"/>
    </source>
</evidence>
<keyword evidence="1" id="KW-0175">Coiled coil</keyword>
<dbReference type="Proteomes" id="UP001144036">
    <property type="component" value="Unassembled WGS sequence"/>
</dbReference>
<feature type="compositionally biased region" description="Low complexity" evidence="2">
    <location>
        <begin position="282"/>
        <end position="295"/>
    </location>
</feature>
<evidence type="ECO:0008006" key="5">
    <source>
        <dbReference type="Google" id="ProtNLM"/>
    </source>
</evidence>
<feature type="coiled-coil region" evidence="1">
    <location>
        <begin position="210"/>
        <end position="241"/>
    </location>
</feature>
<evidence type="ECO:0000256" key="2">
    <source>
        <dbReference type="SAM" id="MobiDB-lite"/>
    </source>
</evidence>
<sequence length="333" mass="36800">MTHGHDSIPDLMQEDIFDIAMRGYNRRQVHDYMAKTRNQIRDLEERLARAIDQAEQSRLELVDARRQIAEVPQNFNPSTRLEQILKLGQEEAAALREEAEAESTALRESAKTESDRLLTSARETADKMLTSAQAEAERRVGEATEAAERMLEQAGADAEEARTSARAEADAMLQQARAESEHLVTVAREEAERLVSTATAESEQTLAGARAEAERTVAAAHAEAEAALAAAQQRVASLDEHAGRRVEYLSNTHNEVVRRLNEVNSVLSDLMRKEAGAGPLTPEAIAPPAAQPQLPSGQDQDDVRVIVEEEDEPREERSADDTDVNLGRLELRK</sequence>
<gene>
    <name evidence="3" type="ORF">OUY22_10230</name>
</gene>
<comment type="caution">
    <text evidence="3">The sequence shown here is derived from an EMBL/GenBank/DDBJ whole genome shotgun (WGS) entry which is preliminary data.</text>
</comment>
<accession>A0ABT4S9A5</accession>
<proteinExistence type="predicted"/>
<protein>
    <recommendedName>
        <fullName evidence="5">Cellulose-binding protein</fullName>
    </recommendedName>
</protein>
<keyword evidence="4" id="KW-1185">Reference proteome</keyword>
<evidence type="ECO:0000256" key="1">
    <source>
        <dbReference type="SAM" id="Coils"/>
    </source>
</evidence>
<name>A0ABT4S9A5_9ACTN</name>
<organism evidence="3 4">
    <name type="scientific">Nonomuraea corallina</name>
    <dbReference type="NCBI Taxonomy" id="2989783"/>
    <lineage>
        <taxon>Bacteria</taxon>
        <taxon>Bacillati</taxon>
        <taxon>Actinomycetota</taxon>
        <taxon>Actinomycetes</taxon>
        <taxon>Streptosporangiales</taxon>
        <taxon>Streptosporangiaceae</taxon>
        <taxon>Nonomuraea</taxon>
    </lineage>
</organism>